<proteinExistence type="predicted"/>
<accession>F5YQ91</accession>
<organism evidence="1 2">
    <name type="scientific">Treponema primitia (strain ATCC BAA-887 / DSM 12427 / ZAS-2)</name>
    <dbReference type="NCBI Taxonomy" id="545694"/>
    <lineage>
        <taxon>Bacteria</taxon>
        <taxon>Pseudomonadati</taxon>
        <taxon>Spirochaetota</taxon>
        <taxon>Spirochaetia</taxon>
        <taxon>Spirochaetales</taxon>
        <taxon>Treponemataceae</taxon>
        <taxon>Treponema</taxon>
    </lineage>
</organism>
<dbReference type="EMBL" id="CP001843">
    <property type="protein sequence ID" value="AEF86671.1"/>
    <property type="molecule type" value="Genomic_DNA"/>
</dbReference>
<name>F5YQ91_TREPZ</name>
<evidence type="ECO:0000313" key="1">
    <source>
        <dbReference type="EMBL" id="AEF86671.1"/>
    </source>
</evidence>
<dbReference type="KEGG" id="tpi:TREPR_3754"/>
<reference evidence="2" key="1">
    <citation type="submission" date="2009-12" db="EMBL/GenBank/DDBJ databases">
        <title>Complete sequence of Treponema primitia strain ZAS-2.</title>
        <authorList>
            <person name="Tetu S.G."/>
            <person name="Matson E."/>
            <person name="Ren Q."/>
            <person name="Seshadri R."/>
            <person name="Elbourne L."/>
            <person name="Hassan K.A."/>
            <person name="Durkin A."/>
            <person name="Radune D."/>
            <person name="Mohamoud Y."/>
            <person name="Shay R."/>
            <person name="Jin S."/>
            <person name="Zhang X."/>
            <person name="Lucey K."/>
            <person name="Ballor N.R."/>
            <person name="Ottesen E."/>
            <person name="Rosenthal R."/>
            <person name="Allen A."/>
            <person name="Leadbetter J.R."/>
            <person name="Paulsen I.T."/>
        </authorList>
    </citation>
    <scope>NUCLEOTIDE SEQUENCE [LARGE SCALE GENOMIC DNA]</scope>
    <source>
        <strain evidence="2">ATCC BAA-887 / DSM 12427 / ZAS-2</strain>
    </source>
</reference>
<dbReference type="AlphaFoldDB" id="F5YQ91"/>
<protein>
    <submittedName>
        <fullName evidence="1">Uncharacterized protein</fullName>
    </submittedName>
</protein>
<keyword evidence="2" id="KW-1185">Reference proteome</keyword>
<gene>
    <name evidence="1" type="ordered locus">TREPR_3754</name>
</gene>
<evidence type="ECO:0000313" key="2">
    <source>
        <dbReference type="Proteomes" id="UP000009223"/>
    </source>
</evidence>
<sequence length="49" mass="5365">MGRFLHKTGSFYGVAGCSVTPLCEGESHTDNGMAPVSMPSYLHKYNRVM</sequence>
<reference evidence="1 2" key="2">
    <citation type="journal article" date="2011" name="ISME J.">
        <title>RNA-seq reveals cooperative metabolic interactions between two termite-gut spirochete species in co-culture.</title>
        <authorList>
            <person name="Rosenthal A.Z."/>
            <person name="Matson E.G."/>
            <person name="Eldar A."/>
            <person name="Leadbetter J.R."/>
        </authorList>
    </citation>
    <scope>NUCLEOTIDE SEQUENCE [LARGE SCALE GENOMIC DNA]</scope>
    <source>
        <strain evidence="2">ATCC BAA-887 / DSM 12427 / ZAS-2</strain>
    </source>
</reference>
<dbReference type="HOGENOM" id="CLU_3141912_0_0_12"/>
<dbReference type="Proteomes" id="UP000009223">
    <property type="component" value="Chromosome"/>
</dbReference>